<dbReference type="EMBL" id="JBFXLR010000026">
    <property type="protein sequence ID" value="KAL2848328.1"/>
    <property type="molecule type" value="Genomic_DNA"/>
</dbReference>
<evidence type="ECO:0000256" key="1">
    <source>
        <dbReference type="SAM" id="MobiDB-lite"/>
    </source>
</evidence>
<proteinExistence type="predicted"/>
<organism evidence="3 4">
    <name type="scientific">Aspergillus pseudodeflectus</name>
    <dbReference type="NCBI Taxonomy" id="176178"/>
    <lineage>
        <taxon>Eukaryota</taxon>
        <taxon>Fungi</taxon>
        <taxon>Dikarya</taxon>
        <taxon>Ascomycota</taxon>
        <taxon>Pezizomycotina</taxon>
        <taxon>Eurotiomycetes</taxon>
        <taxon>Eurotiomycetidae</taxon>
        <taxon>Eurotiales</taxon>
        <taxon>Aspergillaceae</taxon>
        <taxon>Aspergillus</taxon>
        <taxon>Aspergillus subgen. Nidulantes</taxon>
    </lineage>
</organism>
<keyword evidence="2" id="KW-0812">Transmembrane</keyword>
<reference evidence="3 4" key="1">
    <citation type="submission" date="2024-07" db="EMBL/GenBank/DDBJ databases">
        <title>Section-level genome sequencing and comparative genomics of Aspergillus sections Usti and Cavernicolus.</title>
        <authorList>
            <consortium name="Lawrence Berkeley National Laboratory"/>
            <person name="Nybo J.L."/>
            <person name="Vesth T.C."/>
            <person name="Theobald S."/>
            <person name="Frisvad J.C."/>
            <person name="Larsen T.O."/>
            <person name="Kjaerboelling I."/>
            <person name="Rothschild-Mancinelli K."/>
            <person name="Lyhne E.K."/>
            <person name="Kogle M.E."/>
            <person name="Barry K."/>
            <person name="Clum A."/>
            <person name="Na H."/>
            <person name="Ledsgaard L."/>
            <person name="Lin J."/>
            <person name="Lipzen A."/>
            <person name="Kuo A."/>
            <person name="Riley R."/>
            <person name="Mondo S."/>
            <person name="LaButti K."/>
            <person name="Haridas S."/>
            <person name="Pangalinan J."/>
            <person name="Salamov A.A."/>
            <person name="Simmons B.A."/>
            <person name="Magnuson J.K."/>
            <person name="Chen J."/>
            <person name="Drula E."/>
            <person name="Henrissat B."/>
            <person name="Wiebenga A."/>
            <person name="Lubbers R.J."/>
            <person name="Gomes A.C."/>
            <person name="Macurrencykelacurrency M.R."/>
            <person name="Stajich J."/>
            <person name="Grigoriev I.V."/>
            <person name="Mortensen U.H."/>
            <person name="De vries R.P."/>
            <person name="Baker S.E."/>
            <person name="Andersen M.R."/>
        </authorList>
    </citation>
    <scope>NUCLEOTIDE SEQUENCE [LARGE SCALE GENOMIC DNA]</scope>
    <source>
        <strain evidence="3 4">CBS 756.74</strain>
    </source>
</reference>
<dbReference type="RefSeq" id="XP_070898236.1">
    <property type="nucleotide sequence ID" value="XM_071040433.1"/>
</dbReference>
<feature type="non-terminal residue" evidence="3">
    <location>
        <position position="100"/>
    </location>
</feature>
<feature type="transmembrane region" description="Helical" evidence="2">
    <location>
        <begin position="36"/>
        <end position="61"/>
    </location>
</feature>
<evidence type="ECO:0000313" key="3">
    <source>
        <dbReference type="EMBL" id="KAL2848328.1"/>
    </source>
</evidence>
<keyword evidence="2" id="KW-0472">Membrane</keyword>
<feature type="compositionally biased region" description="Low complexity" evidence="1">
    <location>
        <begin position="71"/>
        <end position="86"/>
    </location>
</feature>
<dbReference type="GeneID" id="98155597"/>
<protein>
    <submittedName>
        <fullName evidence="3">Uncharacterized protein</fullName>
    </submittedName>
</protein>
<gene>
    <name evidence="3" type="ORF">BJX68DRAFT_238900</name>
</gene>
<name>A0ABR4K7P2_9EURO</name>
<keyword evidence="2" id="KW-1133">Transmembrane helix</keyword>
<feature type="region of interest" description="Disordered" evidence="1">
    <location>
        <begin position="71"/>
        <end position="100"/>
    </location>
</feature>
<dbReference type="Proteomes" id="UP001610444">
    <property type="component" value="Unassembled WGS sequence"/>
</dbReference>
<feature type="compositionally biased region" description="Polar residues" evidence="1">
    <location>
        <begin position="87"/>
        <end position="100"/>
    </location>
</feature>
<sequence>MLLPRSRRLGTRPRITTREDTVVNTPRRRRRRRRTAIQASCLLLVLRVWRLVLWEVLFWVMNLPRTVTKNTTAAPTKKPTTPVTMTDRSNCTSRPFRNML</sequence>
<evidence type="ECO:0000256" key="2">
    <source>
        <dbReference type="SAM" id="Phobius"/>
    </source>
</evidence>
<accession>A0ABR4K7P2</accession>
<keyword evidence="4" id="KW-1185">Reference proteome</keyword>
<comment type="caution">
    <text evidence="3">The sequence shown here is derived from an EMBL/GenBank/DDBJ whole genome shotgun (WGS) entry which is preliminary data.</text>
</comment>
<evidence type="ECO:0000313" key="4">
    <source>
        <dbReference type="Proteomes" id="UP001610444"/>
    </source>
</evidence>